<evidence type="ECO:0000313" key="1">
    <source>
        <dbReference type="EMBL" id="MBB6082604.1"/>
    </source>
</evidence>
<accession>A0A7W9TL38</accession>
<reference evidence="1 2" key="1">
    <citation type="submission" date="2020-08" db="EMBL/GenBank/DDBJ databases">
        <title>Genomic Encyclopedia of Type Strains, Phase IV (KMG-IV): sequencing the most valuable type-strain genomes for metagenomic binning, comparative biology and taxonomic classification.</title>
        <authorList>
            <person name="Goeker M."/>
        </authorList>
    </citation>
    <scope>NUCLEOTIDE SEQUENCE [LARGE SCALE GENOMIC DNA]</scope>
    <source>
        <strain evidence="1 2">DSM 12141</strain>
    </source>
</reference>
<dbReference type="Proteomes" id="UP000541136">
    <property type="component" value="Unassembled WGS sequence"/>
</dbReference>
<dbReference type="EMBL" id="JACHIB010000003">
    <property type="protein sequence ID" value="MBB6082604.1"/>
    <property type="molecule type" value="Genomic_DNA"/>
</dbReference>
<proteinExistence type="predicted"/>
<dbReference type="RefSeq" id="WP_184142484.1">
    <property type="nucleotide sequence ID" value="NZ_JACHIB010000003.1"/>
</dbReference>
<name>A0A7W9TL38_CASDE</name>
<organism evidence="1 2">
    <name type="scientific">Castellaniella defragrans</name>
    <name type="common">Alcaligenes defragrans</name>
    <dbReference type="NCBI Taxonomy" id="75697"/>
    <lineage>
        <taxon>Bacteria</taxon>
        <taxon>Pseudomonadati</taxon>
        <taxon>Pseudomonadota</taxon>
        <taxon>Betaproteobacteria</taxon>
        <taxon>Burkholderiales</taxon>
        <taxon>Alcaligenaceae</taxon>
        <taxon>Castellaniella</taxon>
    </lineage>
</organism>
<dbReference type="AlphaFoldDB" id="A0A7W9TL38"/>
<sequence>MSSSTKGGRAAILLPRLRMGTPDHAFTPRIRGGILQRTNKHLLRMLDTQDRQQIGRQGEEARILQSPLVVAERAALAAAQKQPPDDLAAGPQMHLEISTSGWRDRHMPVRQEAGLERAMGTSSCSQLVD</sequence>
<comment type="caution">
    <text evidence="1">The sequence shown here is derived from an EMBL/GenBank/DDBJ whole genome shotgun (WGS) entry which is preliminary data.</text>
</comment>
<protein>
    <submittedName>
        <fullName evidence="1">Uncharacterized protein</fullName>
    </submittedName>
</protein>
<evidence type="ECO:0000313" key="2">
    <source>
        <dbReference type="Proteomes" id="UP000541136"/>
    </source>
</evidence>
<gene>
    <name evidence="1" type="ORF">HNR28_000629</name>
</gene>